<comment type="caution">
    <text evidence="9">The sequence shown here is derived from an EMBL/GenBank/DDBJ whole genome shotgun (WGS) entry which is preliminary data.</text>
</comment>
<keyword evidence="4" id="KW-0819">tRNA processing</keyword>
<dbReference type="EMBL" id="MCGR01000065">
    <property type="protein sequence ID" value="ORY64755.1"/>
    <property type="molecule type" value="Genomic_DNA"/>
</dbReference>
<keyword evidence="6" id="KW-0255">Endonuclease</keyword>
<dbReference type="STRING" id="106004.A0A1Y2E1K4"/>
<dbReference type="GO" id="GO:0033204">
    <property type="term" value="F:ribonuclease P RNA binding"/>
    <property type="evidence" value="ECO:0007669"/>
    <property type="project" value="InterPro"/>
</dbReference>
<comment type="subcellular location">
    <subcellularLocation>
        <location evidence="1">Nucleus</location>
    </subcellularLocation>
</comment>
<evidence type="ECO:0000256" key="1">
    <source>
        <dbReference type="ARBA" id="ARBA00004123"/>
    </source>
</evidence>
<feature type="non-terminal residue" evidence="9">
    <location>
        <position position="313"/>
    </location>
</feature>
<comment type="similarity">
    <text evidence="2">Belongs to the eukaryotic/archaeal RNase P protein component 1 family.</text>
</comment>
<evidence type="ECO:0000256" key="6">
    <source>
        <dbReference type="ARBA" id="ARBA00022759"/>
    </source>
</evidence>
<dbReference type="GO" id="GO:0016787">
    <property type="term" value="F:hydrolase activity"/>
    <property type="evidence" value="ECO:0007669"/>
    <property type="project" value="UniProtKB-KW"/>
</dbReference>
<evidence type="ECO:0000256" key="5">
    <source>
        <dbReference type="ARBA" id="ARBA00022722"/>
    </source>
</evidence>
<keyword evidence="7" id="KW-0378">Hydrolase</keyword>
<dbReference type="PANTHER" id="PTHR13348">
    <property type="entry name" value="RIBONUCLEASE P SUBUNIT P29"/>
    <property type="match status" value="1"/>
</dbReference>
<proteinExistence type="inferred from homology"/>
<dbReference type="HAMAP" id="MF_00754">
    <property type="entry name" value="RNase_P_1"/>
    <property type="match status" value="1"/>
</dbReference>
<dbReference type="PANTHER" id="PTHR13348:SF0">
    <property type="entry name" value="RIBONUCLEASE P PROTEIN SUBUNIT P29"/>
    <property type="match status" value="1"/>
</dbReference>
<feature type="region of interest" description="Disordered" evidence="8">
    <location>
        <begin position="157"/>
        <end position="193"/>
    </location>
</feature>
<dbReference type="GO" id="GO:0000172">
    <property type="term" value="C:ribonuclease MRP complex"/>
    <property type="evidence" value="ECO:0007669"/>
    <property type="project" value="InterPro"/>
</dbReference>
<evidence type="ECO:0000313" key="9">
    <source>
        <dbReference type="EMBL" id="ORY64755.1"/>
    </source>
</evidence>
<accession>A0A1Y2E1K4</accession>
<evidence type="ECO:0000313" key="10">
    <source>
        <dbReference type="Proteomes" id="UP000193467"/>
    </source>
</evidence>
<dbReference type="InterPro" id="IPR023534">
    <property type="entry name" value="Rof/RNase_P-like"/>
</dbReference>
<dbReference type="GO" id="GO:0005634">
    <property type="term" value="C:nucleus"/>
    <property type="evidence" value="ECO:0007669"/>
    <property type="project" value="UniProtKB-SubCell"/>
</dbReference>
<dbReference type="InterPro" id="IPR002730">
    <property type="entry name" value="Rpp29/RNP1"/>
</dbReference>
<dbReference type="SMART" id="SM00538">
    <property type="entry name" value="POP4"/>
    <property type="match status" value="1"/>
</dbReference>
<dbReference type="Gene3D" id="2.30.30.210">
    <property type="entry name" value="Ribonuclease P/MRP, subunit p29"/>
    <property type="match status" value="1"/>
</dbReference>
<dbReference type="OrthoDB" id="124041at2759"/>
<evidence type="ECO:0000256" key="2">
    <source>
        <dbReference type="ARBA" id="ARBA00006181"/>
    </source>
</evidence>
<dbReference type="InterPro" id="IPR036980">
    <property type="entry name" value="RNase_P/MRP_Rpp29_sf"/>
</dbReference>
<feature type="region of interest" description="Disordered" evidence="8">
    <location>
        <begin position="1"/>
        <end position="20"/>
    </location>
</feature>
<dbReference type="Pfam" id="PF01868">
    <property type="entry name" value="RNase_P-MRP_p29"/>
    <property type="match status" value="1"/>
</dbReference>
<evidence type="ECO:0000256" key="8">
    <source>
        <dbReference type="SAM" id="MobiDB-lite"/>
    </source>
</evidence>
<organism evidence="9 10">
    <name type="scientific">Leucosporidium creatinivorum</name>
    <dbReference type="NCBI Taxonomy" id="106004"/>
    <lineage>
        <taxon>Eukaryota</taxon>
        <taxon>Fungi</taxon>
        <taxon>Dikarya</taxon>
        <taxon>Basidiomycota</taxon>
        <taxon>Pucciniomycotina</taxon>
        <taxon>Microbotryomycetes</taxon>
        <taxon>Leucosporidiales</taxon>
        <taxon>Leucosporidium</taxon>
    </lineage>
</organism>
<dbReference type="InterPro" id="IPR016848">
    <property type="entry name" value="RNase_P/MRP_Rpp29-subunit"/>
</dbReference>
<dbReference type="SUPFAM" id="SSF101744">
    <property type="entry name" value="Rof/RNase P subunit-like"/>
    <property type="match status" value="1"/>
</dbReference>
<feature type="compositionally biased region" description="Polar residues" evidence="8">
    <location>
        <begin position="1"/>
        <end position="16"/>
    </location>
</feature>
<dbReference type="GO" id="GO:0006364">
    <property type="term" value="P:rRNA processing"/>
    <property type="evidence" value="ECO:0007669"/>
    <property type="project" value="TreeGrafter"/>
</dbReference>
<keyword evidence="10" id="KW-1185">Reference proteome</keyword>
<dbReference type="AlphaFoldDB" id="A0A1Y2E1K4"/>
<keyword evidence="3" id="KW-0963">Cytoplasm</keyword>
<keyword evidence="5" id="KW-0540">Nuclease</keyword>
<dbReference type="GO" id="GO:0001682">
    <property type="term" value="P:tRNA 5'-leader removal"/>
    <property type="evidence" value="ECO:0007669"/>
    <property type="project" value="InterPro"/>
</dbReference>
<evidence type="ECO:0000256" key="4">
    <source>
        <dbReference type="ARBA" id="ARBA00022694"/>
    </source>
</evidence>
<dbReference type="GO" id="GO:0004519">
    <property type="term" value="F:endonuclease activity"/>
    <property type="evidence" value="ECO:0007669"/>
    <property type="project" value="UniProtKB-KW"/>
</dbReference>
<evidence type="ECO:0000256" key="7">
    <source>
        <dbReference type="ARBA" id="ARBA00022801"/>
    </source>
</evidence>
<gene>
    <name evidence="9" type="ORF">BCR35DRAFT_308657</name>
</gene>
<dbReference type="GO" id="GO:0030677">
    <property type="term" value="C:ribonuclease P complex"/>
    <property type="evidence" value="ECO:0007669"/>
    <property type="project" value="InterPro"/>
</dbReference>
<dbReference type="Proteomes" id="UP000193467">
    <property type="component" value="Unassembled WGS sequence"/>
</dbReference>
<protein>
    <submittedName>
        <fullName evidence="9">Rof/RNase P-like protein</fullName>
    </submittedName>
</protein>
<evidence type="ECO:0000256" key="3">
    <source>
        <dbReference type="ARBA" id="ARBA00022490"/>
    </source>
</evidence>
<name>A0A1Y2E1K4_9BASI</name>
<feature type="compositionally biased region" description="Low complexity" evidence="8">
    <location>
        <begin position="157"/>
        <end position="175"/>
    </location>
</feature>
<dbReference type="InParanoid" id="A0A1Y2E1K4"/>
<sequence>MSNQAPAVGGASTSASPAPLPLHSAWNPYAVLPPATKRKIDPRNTVPSRPYLETLDIPGDVVHERIHNKYLQLDPPEGKMSDWRKAELAKREQEKQKKRIKKAREGECGLVGRKKRRSLGKEAEHRISYASVLPVHHLWLAYMAELLQLPLLIPSSTPTPTAPPSSSTLQTASIYPPFPPRQPPSTSSSADELPLNVPTLHTKLTKAEFVGCSLRVKHAKNPSLLGLQGIVLQETQGTFKIVTTKSQVKVLPKEGSIFTLELPLTAPPSAPGSLPTSSRALSFDIYGDAFAFRSADRVGRKWKAGTSAGGVEL</sequence>
<reference evidence="9 10" key="1">
    <citation type="submission" date="2016-07" db="EMBL/GenBank/DDBJ databases">
        <title>Pervasive Adenine N6-methylation of Active Genes in Fungi.</title>
        <authorList>
            <consortium name="DOE Joint Genome Institute"/>
            <person name="Mondo S.J."/>
            <person name="Dannebaum R.O."/>
            <person name="Kuo R.C."/>
            <person name="Labutti K."/>
            <person name="Haridas S."/>
            <person name="Kuo A."/>
            <person name="Salamov A."/>
            <person name="Ahrendt S.R."/>
            <person name="Lipzen A."/>
            <person name="Sullivan W."/>
            <person name="Andreopoulos W.B."/>
            <person name="Clum A."/>
            <person name="Lindquist E."/>
            <person name="Daum C."/>
            <person name="Ramamoorthy G.K."/>
            <person name="Gryganskyi A."/>
            <person name="Culley D."/>
            <person name="Magnuson J.K."/>
            <person name="James T.Y."/>
            <person name="O'Malley M.A."/>
            <person name="Stajich J.E."/>
            <person name="Spatafora J.W."/>
            <person name="Visel A."/>
            <person name="Grigoriev I.V."/>
        </authorList>
    </citation>
    <scope>NUCLEOTIDE SEQUENCE [LARGE SCALE GENOMIC DNA]</scope>
    <source>
        <strain evidence="9 10">62-1032</strain>
    </source>
</reference>
<dbReference type="InterPro" id="IPR023538">
    <property type="entry name" value="RNP1"/>
</dbReference>